<comment type="caution">
    <text evidence="2">The sequence shown here is derived from an EMBL/GenBank/DDBJ whole genome shotgun (WGS) entry which is preliminary data.</text>
</comment>
<evidence type="ECO:0000259" key="1">
    <source>
        <dbReference type="Pfam" id="PF00078"/>
    </source>
</evidence>
<dbReference type="EMBL" id="BGPR01004377">
    <property type="protein sequence ID" value="GBM98990.1"/>
    <property type="molecule type" value="Genomic_DNA"/>
</dbReference>
<dbReference type="InterPro" id="IPR000477">
    <property type="entry name" value="RT_dom"/>
</dbReference>
<accession>A0A4Y2K996</accession>
<dbReference type="Proteomes" id="UP000499080">
    <property type="component" value="Unassembled WGS sequence"/>
</dbReference>
<sequence>MLKYSVSLTPAGFWQIMLHPESSALTTSITPFGRFKFKRLPFGISSAPKVFQKRRRECLKRLNGVVELMDEFMMYGEAEQEHDESLCQVLQRFWMHSKC</sequence>
<dbReference type="Gene3D" id="3.10.10.10">
    <property type="entry name" value="HIV Type 1 Reverse Transcriptase, subunit A, domain 1"/>
    <property type="match status" value="1"/>
</dbReference>
<dbReference type="OrthoDB" id="6512428at2759"/>
<reference evidence="2 3" key="1">
    <citation type="journal article" date="2019" name="Sci. Rep.">
        <title>Orb-weaving spider Araneus ventricosus genome elucidates the spidroin gene catalogue.</title>
        <authorList>
            <person name="Kono N."/>
            <person name="Nakamura H."/>
            <person name="Ohtoshi R."/>
            <person name="Moran D.A.P."/>
            <person name="Shinohara A."/>
            <person name="Yoshida Y."/>
            <person name="Fujiwara M."/>
            <person name="Mori M."/>
            <person name="Tomita M."/>
            <person name="Arakawa K."/>
        </authorList>
    </citation>
    <scope>NUCLEOTIDE SEQUENCE [LARGE SCALE GENOMIC DNA]</scope>
</reference>
<dbReference type="SUPFAM" id="SSF56672">
    <property type="entry name" value="DNA/RNA polymerases"/>
    <property type="match status" value="1"/>
</dbReference>
<gene>
    <name evidence="2" type="ORF">AVEN_45563_1</name>
</gene>
<organism evidence="2 3">
    <name type="scientific">Araneus ventricosus</name>
    <name type="common">Orbweaver spider</name>
    <name type="synonym">Epeira ventricosa</name>
    <dbReference type="NCBI Taxonomy" id="182803"/>
    <lineage>
        <taxon>Eukaryota</taxon>
        <taxon>Metazoa</taxon>
        <taxon>Ecdysozoa</taxon>
        <taxon>Arthropoda</taxon>
        <taxon>Chelicerata</taxon>
        <taxon>Arachnida</taxon>
        <taxon>Araneae</taxon>
        <taxon>Araneomorphae</taxon>
        <taxon>Entelegynae</taxon>
        <taxon>Araneoidea</taxon>
        <taxon>Araneidae</taxon>
        <taxon>Araneus</taxon>
    </lineage>
</organism>
<dbReference type="InterPro" id="IPR043502">
    <property type="entry name" value="DNA/RNA_pol_sf"/>
</dbReference>
<dbReference type="PANTHER" id="PTHR37984:SF8">
    <property type="entry name" value="CCHC-TYPE DOMAIN-CONTAINING PROTEIN"/>
    <property type="match status" value="1"/>
</dbReference>
<protein>
    <recommendedName>
        <fullName evidence="1">Reverse transcriptase domain-containing protein</fullName>
    </recommendedName>
</protein>
<dbReference type="Gene3D" id="3.30.70.270">
    <property type="match status" value="1"/>
</dbReference>
<feature type="domain" description="Reverse transcriptase" evidence="1">
    <location>
        <begin position="12"/>
        <end position="92"/>
    </location>
</feature>
<dbReference type="GO" id="GO:0071897">
    <property type="term" value="P:DNA biosynthetic process"/>
    <property type="evidence" value="ECO:0007669"/>
    <property type="project" value="UniProtKB-ARBA"/>
</dbReference>
<evidence type="ECO:0000313" key="3">
    <source>
        <dbReference type="Proteomes" id="UP000499080"/>
    </source>
</evidence>
<keyword evidence="3" id="KW-1185">Reference proteome</keyword>
<evidence type="ECO:0000313" key="2">
    <source>
        <dbReference type="EMBL" id="GBM98990.1"/>
    </source>
</evidence>
<dbReference type="AlphaFoldDB" id="A0A4Y2K996"/>
<dbReference type="PANTHER" id="PTHR37984">
    <property type="entry name" value="PROTEIN CBG26694"/>
    <property type="match status" value="1"/>
</dbReference>
<dbReference type="InterPro" id="IPR050951">
    <property type="entry name" value="Retrovirus_Pol_polyprotein"/>
</dbReference>
<dbReference type="InterPro" id="IPR043128">
    <property type="entry name" value="Rev_trsase/Diguanyl_cyclase"/>
</dbReference>
<name>A0A4Y2K996_ARAVE</name>
<proteinExistence type="predicted"/>
<dbReference type="Pfam" id="PF00078">
    <property type="entry name" value="RVT_1"/>
    <property type="match status" value="1"/>
</dbReference>